<evidence type="ECO:0000313" key="1">
    <source>
        <dbReference type="EMBL" id="CAE8636871.1"/>
    </source>
</evidence>
<protein>
    <submittedName>
        <fullName evidence="1">Uncharacterized protein</fullName>
    </submittedName>
</protein>
<gene>
    <name evidence="1" type="ORF">PGLA1383_LOCUS52270</name>
</gene>
<name>A0A813HEW7_POLGL</name>
<accession>A0A813HEW7</accession>
<proteinExistence type="predicted"/>
<dbReference type="Proteomes" id="UP000654075">
    <property type="component" value="Unassembled WGS sequence"/>
</dbReference>
<feature type="non-terminal residue" evidence="1">
    <location>
        <position position="1"/>
    </location>
</feature>
<comment type="caution">
    <text evidence="1">The sequence shown here is derived from an EMBL/GenBank/DDBJ whole genome shotgun (WGS) entry which is preliminary data.</text>
</comment>
<dbReference type="EMBL" id="CAJNNV010031563">
    <property type="protein sequence ID" value="CAE8636871.1"/>
    <property type="molecule type" value="Genomic_DNA"/>
</dbReference>
<reference evidence="1" key="1">
    <citation type="submission" date="2021-02" db="EMBL/GenBank/DDBJ databases">
        <authorList>
            <person name="Dougan E. K."/>
            <person name="Rhodes N."/>
            <person name="Thang M."/>
            <person name="Chan C."/>
        </authorList>
    </citation>
    <scope>NUCLEOTIDE SEQUENCE</scope>
</reference>
<dbReference type="AlphaFoldDB" id="A0A813HEW7"/>
<sequence length="56" mass="6228">VDGEPVCFDDEAALAGYALQRLRPRCRALFEVVVAEECHAVLRRLLERSTEAAALQ</sequence>
<organism evidence="1 2">
    <name type="scientific">Polarella glacialis</name>
    <name type="common">Dinoflagellate</name>
    <dbReference type="NCBI Taxonomy" id="89957"/>
    <lineage>
        <taxon>Eukaryota</taxon>
        <taxon>Sar</taxon>
        <taxon>Alveolata</taxon>
        <taxon>Dinophyceae</taxon>
        <taxon>Suessiales</taxon>
        <taxon>Suessiaceae</taxon>
        <taxon>Polarella</taxon>
    </lineage>
</organism>
<evidence type="ECO:0000313" key="2">
    <source>
        <dbReference type="Proteomes" id="UP000654075"/>
    </source>
</evidence>
<keyword evidence="2" id="KW-1185">Reference proteome</keyword>
<feature type="non-terminal residue" evidence="1">
    <location>
        <position position="56"/>
    </location>
</feature>